<sequence length="90" mass="10219">MWASTNVKNAAYPDTLYVDSLIGPNMSSFLFLKSHPSVLHTPTLEPTPPSGVHYLLCSLHFYLHSKMEFETVFQSSKYSDDELQILDKIP</sequence>
<keyword evidence="2" id="KW-1185">Reference proteome</keyword>
<dbReference type="Gene3D" id="3.20.20.70">
    <property type="entry name" value="Aldolase class I"/>
    <property type="match status" value="1"/>
</dbReference>
<comment type="caution">
    <text evidence="1">The sequence shown here is derived from an EMBL/GenBank/DDBJ whole genome shotgun (WGS) entry which is preliminary data.</text>
</comment>
<reference evidence="1 2" key="1">
    <citation type="journal article" date="2023" name="Plants (Basel)">
        <title>Bridging the Gap: Combining Genomics and Transcriptomics Approaches to Understand Stylosanthes scabra, an Orphan Legume from the Brazilian Caatinga.</title>
        <authorList>
            <person name="Ferreira-Neto J.R.C."/>
            <person name="da Silva M.D."/>
            <person name="Binneck E."/>
            <person name="de Melo N.F."/>
            <person name="da Silva R.H."/>
            <person name="de Melo A.L.T.M."/>
            <person name="Pandolfi V."/>
            <person name="Bustamante F.O."/>
            <person name="Brasileiro-Vidal A.C."/>
            <person name="Benko-Iseppon A.M."/>
        </authorList>
    </citation>
    <scope>NUCLEOTIDE SEQUENCE [LARGE SCALE GENOMIC DNA]</scope>
    <source>
        <tissue evidence="1">Leaves</tissue>
    </source>
</reference>
<dbReference type="InterPro" id="IPR013785">
    <property type="entry name" value="Aldolase_TIM"/>
</dbReference>
<proteinExistence type="predicted"/>
<protein>
    <submittedName>
        <fullName evidence="1">Uncharacterized protein</fullName>
    </submittedName>
</protein>
<dbReference type="EMBL" id="JASCZI010241880">
    <property type="protein sequence ID" value="MED6208007.1"/>
    <property type="molecule type" value="Genomic_DNA"/>
</dbReference>
<evidence type="ECO:0000313" key="1">
    <source>
        <dbReference type="EMBL" id="MED6208007.1"/>
    </source>
</evidence>
<evidence type="ECO:0000313" key="2">
    <source>
        <dbReference type="Proteomes" id="UP001341840"/>
    </source>
</evidence>
<organism evidence="1 2">
    <name type="scientific">Stylosanthes scabra</name>
    <dbReference type="NCBI Taxonomy" id="79078"/>
    <lineage>
        <taxon>Eukaryota</taxon>
        <taxon>Viridiplantae</taxon>
        <taxon>Streptophyta</taxon>
        <taxon>Embryophyta</taxon>
        <taxon>Tracheophyta</taxon>
        <taxon>Spermatophyta</taxon>
        <taxon>Magnoliopsida</taxon>
        <taxon>eudicotyledons</taxon>
        <taxon>Gunneridae</taxon>
        <taxon>Pentapetalae</taxon>
        <taxon>rosids</taxon>
        <taxon>fabids</taxon>
        <taxon>Fabales</taxon>
        <taxon>Fabaceae</taxon>
        <taxon>Papilionoideae</taxon>
        <taxon>50 kb inversion clade</taxon>
        <taxon>dalbergioids sensu lato</taxon>
        <taxon>Dalbergieae</taxon>
        <taxon>Pterocarpus clade</taxon>
        <taxon>Stylosanthes</taxon>
    </lineage>
</organism>
<dbReference type="Proteomes" id="UP001341840">
    <property type="component" value="Unassembled WGS sequence"/>
</dbReference>
<gene>
    <name evidence="1" type="ORF">PIB30_041014</name>
</gene>
<name>A0ABU6YC63_9FABA</name>
<accession>A0ABU6YC63</accession>